<dbReference type="STRING" id="319939.SAMN05216263_10124"/>
<dbReference type="RefSeq" id="WP_074966934.1">
    <property type="nucleotide sequence ID" value="NZ_AP022642.1"/>
</dbReference>
<proteinExistence type="predicted"/>
<accession>A0A1I0SGF5</accession>
<name>A0A1I0SGF5_9GAMM</name>
<reference evidence="1 2" key="1">
    <citation type="journal article" date="2020" name="Microbiol. Resour. Announc.">
        <title>Complete genome sequence of Pseudomonas otitidis strain MrB4, isolated from Lake Biwa in Japan.</title>
        <authorList>
            <person name="Miyazaki K."/>
            <person name="Hase E."/>
            <person name="Maruya T."/>
        </authorList>
    </citation>
    <scope>NUCLEOTIDE SEQUENCE [LARGE SCALE GENOMIC DNA]</scope>
    <source>
        <strain evidence="1 2">MrB4</strain>
    </source>
</reference>
<sequence>MRVLIALPLLLASAAAFAAPTPPAPAQLDRAFELAGVRLLCEQSGTLLQRGAPESYQKQLASAFAAEAVCADLAAAVAPRLEAAQLAEVEQALDSELARRFTAAEREVDDGLVDYRKQLADKPPRADRVELVHRLDRAARTTDLAALLRYEVGKTLALLSLRQRGERISEPALAQQTAQQAEGIHASSAQAVESFMLYAYRQMPSEQVQAYAELYERPAVKRLLDASLEALPGVFAKRRALLK</sequence>
<organism evidence="1 2">
    <name type="scientific">Metapseudomonas otitidis</name>
    <dbReference type="NCBI Taxonomy" id="319939"/>
    <lineage>
        <taxon>Bacteria</taxon>
        <taxon>Pseudomonadati</taxon>
        <taxon>Pseudomonadota</taxon>
        <taxon>Gammaproteobacteria</taxon>
        <taxon>Pseudomonadales</taxon>
        <taxon>Pseudomonadaceae</taxon>
        <taxon>Metapseudomonas</taxon>
    </lineage>
</organism>
<evidence type="ECO:0000313" key="2">
    <source>
        <dbReference type="Proteomes" id="UP000501237"/>
    </source>
</evidence>
<protein>
    <submittedName>
        <fullName evidence="1">Uncharacterized protein</fullName>
    </submittedName>
</protein>
<dbReference type="Proteomes" id="UP000501237">
    <property type="component" value="Chromosome"/>
</dbReference>
<dbReference type="KEGG" id="poj:PtoMrB4_01390"/>
<dbReference type="GeneID" id="57395347"/>
<dbReference type="EMBL" id="AP022642">
    <property type="protein sequence ID" value="BCA26162.1"/>
    <property type="molecule type" value="Genomic_DNA"/>
</dbReference>
<dbReference type="AlphaFoldDB" id="A0A1I0SGF5"/>
<evidence type="ECO:0000313" key="1">
    <source>
        <dbReference type="EMBL" id="BCA26162.1"/>
    </source>
</evidence>
<gene>
    <name evidence="1" type="ORF">PtoMrB4_01390</name>
</gene>